<organism evidence="5 6">
    <name type="scientific">Curtobacterium subtropicum</name>
    <dbReference type="NCBI Taxonomy" id="3055138"/>
    <lineage>
        <taxon>Bacteria</taxon>
        <taxon>Bacillati</taxon>
        <taxon>Actinomycetota</taxon>
        <taxon>Actinomycetes</taxon>
        <taxon>Micrococcales</taxon>
        <taxon>Microbacteriaceae</taxon>
        <taxon>Curtobacterium</taxon>
    </lineage>
</organism>
<feature type="region of interest" description="Disordered" evidence="1">
    <location>
        <begin position="406"/>
        <end position="432"/>
    </location>
</feature>
<feature type="transmembrane region" description="Helical" evidence="2">
    <location>
        <begin position="367"/>
        <end position="384"/>
    </location>
</feature>
<keyword evidence="2" id="KW-0472">Membrane</keyword>
<feature type="transmembrane region" description="Helical" evidence="2">
    <location>
        <begin position="73"/>
        <end position="91"/>
    </location>
</feature>
<dbReference type="InterPro" id="IPR012429">
    <property type="entry name" value="HGSNAT_cat"/>
</dbReference>
<feature type="domain" description="DUF418" evidence="3">
    <location>
        <begin position="298"/>
        <end position="401"/>
    </location>
</feature>
<dbReference type="InterPro" id="IPR007349">
    <property type="entry name" value="DUF418"/>
</dbReference>
<feature type="transmembrane region" description="Helical" evidence="2">
    <location>
        <begin position="126"/>
        <end position="142"/>
    </location>
</feature>
<comment type="caution">
    <text evidence="5">The sequence shown here is derived from an EMBL/GenBank/DDBJ whole genome shotgun (WGS) entry which is preliminary data.</text>
</comment>
<sequence length="432" mass="44159">MQHVTMRPTSASTTVTAAGTGDRPPRRPRLDGLDAARGLAVLGMFAAHLAPLHDPVDLGDPSTWGAVVHGRSSVLFALCAGVSLVLATTGPSERGRIRDRRHVLARAALLLAMGALLTLVPGGILVILPTYAVLFVAALPFLRLRLRWVVLAAVLALVAGPPIALVGQSVAALSGVGLADPLFSGYPAVSWFGVVLAGVLLARLGLERRRVLWGALGSGIGAAVVGYGGGTLVAHAFGISGPVGTMIPIPDPPGSSTGSGSGSVTIPTGSSATMVVPEQQPLPEVDWARLLDVSPHGGSTFELLGATGVAVAVLAAALLLTAVAPLRLRPLSSIGRCALTLYCGHVLAIGAWVVAGRPDPLPALDGWFPYLVLVVAAAVTAALLDRAGRRGPLEALARRCARSLDDRTGSSSEDETRDGTTEVLPTPRPAVT</sequence>
<keyword evidence="2" id="KW-1133">Transmembrane helix</keyword>
<feature type="region of interest" description="Disordered" evidence="1">
    <location>
        <begin position="1"/>
        <end position="29"/>
    </location>
</feature>
<dbReference type="RefSeq" id="WP_289471305.1">
    <property type="nucleotide sequence ID" value="NZ_JAUCMM010000013.1"/>
</dbReference>
<feature type="transmembrane region" description="Helical" evidence="2">
    <location>
        <begin position="303"/>
        <end position="326"/>
    </location>
</feature>
<feature type="compositionally biased region" description="Low complexity" evidence="1">
    <location>
        <begin position="9"/>
        <end position="22"/>
    </location>
</feature>
<name>A0ABT7TLE1_9MICO</name>
<reference evidence="5 6" key="1">
    <citation type="submission" date="2023-06" db="EMBL/GenBank/DDBJ databases">
        <authorList>
            <person name="Feng G."/>
            <person name="Li J."/>
            <person name="Zhu H."/>
        </authorList>
    </citation>
    <scope>NUCLEOTIDE SEQUENCE [LARGE SCALE GENOMIC DNA]</scope>
    <source>
        <strain evidence="5 6">RHCJP20</strain>
    </source>
</reference>
<accession>A0ABT7TLE1</accession>
<evidence type="ECO:0000313" key="6">
    <source>
        <dbReference type="Proteomes" id="UP001235720"/>
    </source>
</evidence>
<evidence type="ECO:0000313" key="5">
    <source>
        <dbReference type="EMBL" id="MDM7889742.1"/>
    </source>
</evidence>
<dbReference type="Proteomes" id="UP001235720">
    <property type="component" value="Unassembled WGS sequence"/>
</dbReference>
<evidence type="ECO:0000256" key="2">
    <source>
        <dbReference type="SAM" id="Phobius"/>
    </source>
</evidence>
<dbReference type="Pfam" id="PF04235">
    <property type="entry name" value="DUF418"/>
    <property type="match status" value="1"/>
</dbReference>
<feature type="transmembrane region" description="Helical" evidence="2">
    <location>
        <begin position="338"/>
        <end position="355"/>
    </location>
</feature>
<dbReference type="PANTHER" id="PTHR30590:SF3">
    <property type="entry name" value="HYPOTHETICAL MEMBRANE SPANNING PROTEIN"/>
    <property type="match status" value="1"/>
</dbReference>
<keyword evidence="6" id="KW-1185">Reference proteome</keyword>
<evidence type="ECO:0000259" key="3">
    <source>
        <dbReference type="Pfam" id="PF04235"/>
    </source>
</evidence>
<keyword evidence="2" id="KW-0812">Transmembrane</keyword>
<evidence type="ECO:0000259" key="4">
    <source>
        <dbReference type="Pfam" id="PF07786"/>
    </source>
</evidence>
<protein>
    <submittedName>
        <fullName evidence="5">Heparan-alpha-glucosaminide N-acetyltransferase domain-containing protein</fullName>
    </submittedName>
</protein>
<dbReference type="EMBL" id="JAUCMM010000013">
    <property type="protein sequence ID" value="MDM7889742.1"/>
    <property type="molecule type" value="Genomic_DNA"/>
</dbReference>
<gene>
    <name evidence="5" type="ORF">QUG98_14905</name>
</gene>
<feature type="transmembrane region" description="Helical" evidence="2">
    <location>
        <begin position="149"/>
        <end position="171"/>
    </location>
</feature>
<feature type="domain" description="Heparan-alpha-glucosaminide N-acetyltransferase catalytic" evidence="4">
    <location>
        <begin position="29"/>
        <end position="210"/>
    </location>
</feature>
<dbReference type="PANTHER" id="PTHR30590">
    <property type="entry name" value="INNER MEMBRANE PROTEIN"/>
    <property type="match status" value="1"/>
</dbReference>
<feature type="transmembrane region" description="Helical" evidence="2">
    <location>
        <begin position="183"/>
        <end position="204"/>
    </location>
</feature>
<feature type="transmembrane region" description="Helical" evidence="2">
    <location>
        <begin position="35"/>
        <end position="53"/>
    </location>
</feature>
<evidence type="ECO:0000256" key="1">
    <source>
        <dbReference type="SAM" id="MobiDB-lite"/>
    </source>
</evidence>
<dbReference type="Pfam" id="PF07786">
    <property type="entry name" value="HGSNAT_cat"/>
    <property type="match status" value="1"/>
</dbReference>
<dbReference type="InterPro" id="IPR052529">
    <property type="entry name" value="Bact_Transport_Assoc"/>
</dbReference>
<feature type="transmembrane region" description="Helical" evidence="2">
    <location>
        <begin position="103"/>
        <end position="120"/>
    </location>
</feature>
<proteinExistence type="predicted"/>
<feature type="transmembrane region" description="Helical" evidence="2">
    <location>
        <begin position="211"/>
        <end position="237"/>
    </location>
</feature>